<evidence type="ECO:0000256" key="5">
    <source>
        <dbReference type="ARBA" id="ARBA00022475"/>
    </source>
</evidence>
<evidence type="ECO:0000256" key="8">
    <source>
        <dbReference type="ARBA" id="ARBA00023004"/>
    </source>
</evidence>
<dbReference type="GeneID" id="90545594"/>
<comment type="subcellular location">
    <subcellularLocation>
        <location evidence="1">Cell membrane</location>
        <topology evidence="1">Multi-pass membrane protein</topology>
    </subcellularLocation>
</comment>
<dbReference type="SUPFAM" id="SSF81345">
    <property type="entry name" value="ABC transporter involved in vitamin B12 uptake, BtuC"/>
    <property type="match status" value="1"/>
</dbReference>
<dbReference type="InterPro" id="IPR000522">
    <property type="entry name" value="ABC_transptr_permease_BtuC"/>
</dbReference>
<comment type="similarity">
    <text evidence="2">Belongs to the binding-protein-dependent transport system permease family. FecCD subfamily.</text>
</comment>
<evidence type="ECO:0000313" key="13">
    <source>
        <dbReference type="EMBL" id="SFF97236.1"/>
    </source>
</evidence>
<dbReference type="GO" id="GO:0005886">
    <property type="term" value="C:plasma membrane"/>
    <property type="evidence" value="ECO:0007669"/>
    <property type="project" value="UniProtKB-SubCell"/>
</dbReference>
<evidence type="ECO:0000256" key="4">
    <source>
        <dbReference type="ARBA" id="ARBA00022448"/>
    </source>
</evidence>
<evidence type="ECO:0000256" key="1">
    <source>
        <dbReference type="ARBA" id="ARBA00004651"/>
    </source>
</evidence>
<dbReference type="GO" id="GO:0022857">
    <property type="term" value="F:transmembrane transporter activity"/>
    <property type="evidence" value="ECO:0007669"/>
    <property type="project" value="InterPro"/>
</dbReference>
<evidence type="ECO:0000256" key="11">
    <source>
        <dbReference type="ARBA" id="ARBA00031149"/>
    </source>
</evidence>
<keyword evidence="9" id="KW-0472">Membrane</keyword>
<accession>A0A1I2N6V3</accession>
<keyword evidence="6" id="KW-0812">Transmembrane</keyword>
<dbReference type="Proteomes" id="UP000182135">
    <property type="component" value="Unassembled WGS sequence"/>
</dbReference>
<dbReference type="FunFam" id="1.10.3470.10:FF:000001">
    <property type="entry name" value="Vitamin B12 ABC transporter permease BtuC"/>
    <property type="match status" value="1"/>
</dbReference>
<sequence>MKKISEKKKRIYIVASLLILAGLILYSLKVGSINISFSELVEGFLNNANEGNIKIIKDIRVPRVLSAVLIGCNLAVAGVLLQAVIRNPLADPYITGISSGASLVTVLIMIFIPSLNMVRPLMGFMGGAISCAVVYTFAFKRELSPIRIVLVGSAVNALLGGITSLMTTSAGIGGNSIQRWLTGSLATIKVNDLKILFFYSFLGIIAALFLSKNCNIISLGRKNAKSLGVNTDFQMIFITGVAVFLSSVSTAIGGTISFVGLIVPHMCRIIIGSDHKYLIPFSGIVGGILLLLGDTLGRGIMKPNEIPVGIIMSIIGAPFFLYLLRRSDLK</sequence>
<keyword evidence="4" id="KW-0813">Transport</keyword>
<evidence type="ECO:0000256" key="6">
    <source>
        <dbReference type="ARBA" id="ARBA00022692"/>
    </source>
</evidence>
<comment type="function">
    <text evidence="10">Part of the binding-protein-dependent transport system for heme-iron. Responsible for the translocation of the substrate across the membrane.</text>
</comment>
<name>A0A1I2N6V3_9CLOT</name>
<evidence type="ECO:0000256" key="2">
    <source>
        <dbReference type="ARBA" id="ARBA00007935"/>
    </source>
</evidence>
<protein>
    <recommendedName>
        <fullName evidence="3">Probable heme-iron transport system permease protein IsdF</fullName>
    </recommendedName>
    <alternativeName>
        <fullName evidence="12">Iron-regulated surface determinant protein F</fullName>
    </alternativeName>
    <alternativeName>
        <fullName evidence="11">Staphylococcal iron-regulated protein G</fullName>
    </alternativeName>
</protein>
<dbReference type="STRING" id="1529.SAMN04487885_11822"/>
<dbReference type="InterPro" id="IPR037294">
    <property type="entry name" value="ABC_BtuC-like"/>
</dbReference>
<gene>
    <name evidence="13" type="ORF">SAMN04487885_11822</name>
</gene>
<dbReference type="PANTHER" id="PTHR30472:SF21">
    <property type="entry name" value="HEME-IRON TRANSPORT SYSTEM PERMEASE PROTEIN ISDF-RELATED"/>
    <property type="match status" value="1"/>
</dbReference>
<keyword evidence="8" id="KW-0408">Iron</keyword>
<evidence type="ECO:0000256" key="3">
    <source>
        <dbReference type="ARBA" id="ARBA00018524"/>
    </source>
</evidence>
<dbReference type="Pfam" id="PF01032">
    <property type="entry name" value="FecCD"/>
    <property type="match status" value="1"/>
</dbReference>
<keyword evidence="14" id="KW-1185">Reference proteome</keyword>
<evidence type="ECO:0000256" key="10">
    <source>
        <dbReference type="ARBA" id="ARBA00025320"/>
    </source>
</evidence>
<proteinExistence type="inferred from homology"/>
<keyword evidence="7" id="KW-1133">Transmembrane helix</keyword>
<dbReference type="GO" id="GO:0033214">
    <property type="term" value="P:siderophore-iron import into cell"/>
    <property type="evidence" value="ECO:0007669"/>
    <property type="project" value="TreeGrafter"/>
</dbReference>
<evidence type="ECO:0000313" key="14">
    <source>
        <dbReference type="Proteomes" id="UP000182135"/>
    </source>
</evidence>
<dbReference type="OrthoDB" id="9792889at2"/>
<dbReference type="PANTHER" id="PTHR30472">
    <property type="entry name" value="FERRIC ENTEROBACTIN TRANSPORT SYSTEM PERMEASE PROTEIN"/>
    <property type="match status" value="1"/>
</dbReference>
<dbReference type="RefSeq" id="WP_027639212.1">
    <property type="nucleotide sequence ID" value="NZ_BAAACD010000026.1"/>
</dbReference>
<keyword evidence="5" id="KW-1003">Cell membrane</keyword>
<dbReference type="EMBL" id="FOOE01000018">
    <property type="protein sequence ID" value="SFF97236.1"/>
    <property type="molecule type" value="Genomic_DNA"/>
</dbReference>
<evidence type="ECO:0000256" key="9">
    <source>
        <dbReference type="ARBA" id="ARBA00023136"/>
    </source>
</evidence>
<evidence type="ECO:0000256" key="12">
    <source>
        <dbReference type="ARBA" id="ARBA00031465"/>
    </source>
</evidence>
<evidence type="ECO:0000256" key="7">
    <source>
        <dbReference type="ARBA" id="ARBA00022989"/>
    </source>
</evidence>
<dbReference type="Gene3D" id="1.10.3470.10">
    <property type="entry name" value="ABC transporter involved in vitamin B12 uptake, BtuC"/>
    <property type="match status" value="1"/>
</dbReference>
<dbReference type="AlphaFoldDB" id="A0A1I2N6V3"/>
<dbReference type="CDD" id="cd06550">
    <property type="entry name" value="TM_ABC_iron-siderophores_like"/>
    <property type="match status" value="1"/>
</dbReference>
<reference evidence="13 14" key="1">
    <citation type="submission" date="2016-10" db="EMBL/GenBank/DDBJ databases">
        <authorList>
            <person name="de Groot N.N."/>
        </authorList>
    </citation>
    <scope>NUCLEOTIDE SEQUENCE [LARGE SCALE GENOMIC DNA]</scope>
    <source>
        <strain evidence="13 14">NLAE-zl-G419</strain>
    </source>
</reference>
<dbReference type="eggNOG" id="COG0609">
    <property type="taxonomic scope" value="Bacteria"/>
</dbReference>
<organism evidence="13 14">
    <name type="scientific">Clostridium cadaveris</name>
    <dbReference type="NCBI Taxonomy" id="1529"/>
    <lineage>
        <taxon>Bacteria</taxon>
        <taxon>Bacillati</taxon>
        <taxon>Bacillota</taxon>
        <taxon>Clostridia</taxon>
        <taxon>Eubacteriales</taxon>
        <taxon>Clostridiaceae</taxon>
        <taxon>Clostridium</taxon>
    </lineage>
</organism>